<dbReference type="EMBL" id="QXGA01002653">
    <property type="protein sequence ID" value="KAE9094027.1"/>
    <property type="molecule type" value="Genomic_DNA"/>
</dbReference>
<dbReference type="EMBL" id="QXFX01002676">
    <property type="protein sequence ID" value="KAE9074668.1"/>
    <property type="molecule type" value="Genomic_DNA"/>
</dbReference>
<dbReference type="EMBL" id="QXGE01002637">
    <property type="protein sequence ID" value="KAE9280310.1"/>
    <property type="molecule type" value="Genomic_DNA"/>
</dbReference>
<dbReference type="PANTHER" id="PTHR43686">
    <property type="entry name" value="SULFURTRANSFERASE-RELATED"/>
    <property type="match status" value="1"/>
</dbReference>
<dbReference type="Proteomes" id="UP000440367">
    <property type="component" value="Unassembled WGS sequence"/>
</dbReference>
<evidence type="ECO:0000313" key="16">
    <source>
        <dbReference type="Proteomes" id="UP000488956"/>
    </source>
</evidence>
<comment type="caution">
    <text evidence="5">The sequence shown here is derived from an EMBL/GenBank/DDBJ whole genome shotgun (WGS) entry which is preliminary data.</text>
</comment>
<evidence type="ECO:0000259" key="2">
    <source>
        <dbReference type="Pfam" id="PF00266"/>
    </source>
</evidence>
<evidence type="ECO:0000313" key="14">
    <source>
        <dbReference type="Proteomes" id="UP000440732"/>
    </source>
</evidence>
<dbReference type="Proteomes" id="UP000488956">
    <property type="component" value="Unassembled WGS sequence"/>
</dbReference>
<dbReference type="InterPro" id="IPR015421">
    <property type="entry name" value="PyrdxlP-dep_Trfase_major"/>
</dbReference>
<gene>
    <name evidence="9" type="ORF">PF001_g24292</name>
    <name evidence="8" type="ORF">PF002_g25900</name>
    <name evidence="7" type="ORF">PF005_g25009</name>
    <name evidence="6" type="ORF">PF006_g24308</name>
    <name evidence="5" type="ORF">PF007_g25044</name>
    <name evidence="3" type="ORF">PF009_g25768</name>
    <name evidence="4" type="ORF">PF010_g24587</name>
</gene>
<accession>A0A6A3QG70</accession>
<dbReference type="Gene3D" id="3.90.1150.10">
    <property type="entry name" value="Aspartate Aminotransferase, domain 1"/>
    <property type="match status" value="1"/>
</dbReference>
<dbReference type="OrthoDB" id="420046at2759"/>
<dbReference type="EMBL" id="QXFZ01002615">
    <property type="protein sequence ID" value="KAE9075357.1"/>
    <property type="molecule type" value="Genomic_DNA"/>
</dbReference>
<evidence type="ECO:0000313" key="12">
    <source>
        <dbReference type="Proteomes" id="UP000437068"/>
    </source>
</evidence>
<dbReference type="Proteomes" id="UP000429523">
    <property type="component" value="Unassembled WGS sequence"/>
</dbReference>
<dbReference type="EMBL" id="QXGB01002629">
    <property type="protein sequence ID" value="KAE9176323.1"/>
    <property type="molecule type" value="Genomic_DNA"/>
</dbReference>
<dbReference type="Proteomes" id="UP000440732">
    <property type="component" value="Unassembled WGS sequence"/>
</dbReference>
<evidence type="ECO:0000313" key="3">
    <source>
        <dbReference type="EMBL" id="KAE8923993.1"/>
    </source>
</evidence>
<evidence type="ECO:0000313" key="6">
    <source>
        <dbReference type="EMBL" id="KAE9094027.1"/>
    </source>
</evidence>
<evidence type="ECO:0000313" key="11">
    <source>
        <dbReference type="Proteomes" id="UP000433483"/>
    </source>
</evidence>
<sequence>MPAALVTPIHNRDQIENRRLLGDSTLSSSFISNSTPTKPSTDDDHANVSQVLEDIASDMIGRNAPFNTPFGHADLRQHAHHHIRHGLQTTSFREEARQIIASAVNARASTDVVIFTGQGCTSAIHKLVTVLGINKGRRRHRSSKRAVIFTCPFSHHSNLLPWRESLCADEVQIPEAAGGGLDLKELERQLQRHRNRPLKIGSFAAASNLTGLLLDVDEVSKLLHKYDALACWDYATCAPYVDIDMNPKESAAYKDAVFFSGHKFVGGPGSPGVLVVKKKLMNNQVPAMPGGGTVLFVTATAQRYLSDTVEREEGGTPDILGSIRLGLAFQLKQRVGPHCIMELERRHVRHVRESLSRNKSIVVLGRQSDNVNQLPIFSLLFRLGNRFLHHNFVCALLNDLFGVQARGGCQCAGPYGARVLGLTEQSMVGLEHALVANINILEPGGTRISFPYFADNGEVHYILDAVHFVADHGWKFLPQYEFNIRTGVWRHVSRAKVEFSGKKLLSALQSEVPSEIFDNIQDPIAHRRENLEQAAKLGQLSITMNAASSGLPQNEKIPRMYEALRWFVYPSEAVAVFRQGGVKPPLSDKIMGPCQPQLYFDPTANRQPDGGRTMKKSKRHRVKMALLGGSCLLPCCTKE</sequence>
<dbReference type="EMBL" id="QXGF01002619">
    <property type="protein sequence ID" value="KAE8923993.1"/>
    <property type="molecule type" value="Genomic_DNA"/>
</dbReference>
<evidence type="ECO:0000313" key="9">
    <source>
        <dbReference type="EMBL" id="KAE9280310.1"/>
    </source>
</evidence>
<dbReference type="Pfam" id="PF00266">
    <property type="entry name" value="Aminotran_5"/>
    <property type="match status" value="1"/>
</dbReference>
<evidence type="ECO:0000256" key="1">
    <source>
        <dbReference type="SAM" id="MobiDB-lite"/>
    </source>
</evidence>
<dbReference type="AlphaFoldDB" id="A0A6A3QG70"/>
<proteinExistence type="predicted"/>
<feature type="compositionally biased region" description="Low complexity" evidence="1">
    <location>
        <begin position="26"/>
        <end position="37"/>
    </location>
</feature>
<feature type="region of interest" description="Disordered" evidence="1">
    <location>
        <begin position="26"/>
        <end position="45"/>
    </location>
</feature>
<evidence type="ECO:0000313" key="10">
    <source>
        <dbReference type="Proteomes" id="UP000429523"/>
    </source>
</evidence>
<protein>
    <recommendedName>
        <fullName evidence="2">Aminotransferase class V domain-containing protein</fullName>
    </recommendedName>
</protein>
<evidence type="ECO:0000313" key="13">
    <source>
        <dbReference type="Proteomes" id="UP000440367"/>
    </source>
</evidence>
<dbReference type="PANTHER" id="PTHR43686:SF1">
    <property type="entry name" value="AMINOTRAN_5 DOMAIN-CONTAINING PROTEIN"/>
    <property type="match status" value="1"/>
</dbReference>
<dbReference type="InterPro" id="IPR015424">
    <property type="entry name" value="PyrdxlP-dep_Trfase"/>
</dbReference>
<keyword evidence="11" id="KW-1185">Reference proteome</keyword>
<evidence type="ECO:0000313" key="8">
    <source>
        <dbReference type="EMBL" id="KAE9186378.1"/>
    </source>
</evidence>
<evidence type="ECO:0000313" key="7">
    <source>
        <dbReference type="EMBL" id="KAE9176323.1"/>
    </source>
</evidence>
<dbReference type="Proteomes" id="UP000433483">
    <property type="component" value="Unassembled WGS sequence"/>
</dbReference>
<dbReference type="Gene3D" id="3.40.640.10">
    <property type="entry name" value="Type I PLP-dependent aspartate aminotransferase-like (Major domain)"/>
    <property type="match status" value="1"/>
</dbReference>
<dbReference type="Proteomes" id="UP000441208">
    <property type="component" value="Unassembled WGS sequence"/>
</dbReference>
<evidence type="ECO:0000313" key="5">
    <source>
        <dbReference type="EMBL" id="KAE9075357.1"/>
    </source>
</evidence>
<name>A0A6A3QG70_9STRA</name>
<dbReference type="EMBL" id="QXGD01002611">
    <property type="protein sequence ID" value="KAE9186378.1"/>
    <property type="molecule type" value="Genomic_DNA"/>
</dbReference>
<evidence type="ECO:0000313" key="15">
    <source>
        <dbReference type="Proteomes" id="UP000441208"/>
    </source>
</evidence>
<dbReference type="InterPro" id="IPR015422">
    <property type="entry name" value="PyrdxlP-dep_Trfase_small"/>
</dbReference>
<dbReference type="Proteomes" id="UP000437068">
    <property type="component" value="Unassembled WGS sequence"/>
</dbReference>
<organism evidence="5 15">
    <name type="scientific">Phytophthora fragariae</name>
    <dbReference type="NCBI Taxonomy" id="53985"/>
    <lineage>
        <taxon>Eukaryota</taxon>
        <taxon>Sar</taxon>
        <taxon>Stramenopiles</taxon>
        <taxon>Oomycota</taxon>
        <taxon>Peronosporomycetes</taxon>
        <taxon>Peronosporales</taxon>
        <taxon>Peronosporaceae</taxon>
        <taxon>Phytophthora</taxon>
    </lineage>
</organism>
<dbReference type="InterPro" id="IPR000192">
    <property type="entry name" value="Aminotrans_V_dom"/>
</dbReference>
<dbReference type="SUPFAM" id="SSF53383">
    <property type="entry name" value="PLP-dependent transferases"/>
    <property type="match status" value="1"/>
</dbReference>
<reference evidence="10 11" key="1">
    <citation type="submission" date="2018-08" db="EMBL/GenBank/DDBJ databases">
        <title>Genomic investigation of the strawberry pathogen Phytophthora fragariae indicates pathogenicity is determined by transcriptional variation in three key races.</title>
        <authorList>
            <person name="Adams T.M."/>
            <person name="Armitage A.D."/>
            <person name="Sobczyk M.K."/>
            <person name="Bates H.J."/>
            <person name="Dunwell J.M."/>
            <person name="Nellist C.F."/>
            <person name="Harrison R.J."/>
        </authorList>
    </citation>
    <scope>NUCLEOTIDE SEQUENCE [LARGE SCALE GENOMIC DNA]</scope>
    <source>
        <strain evidence="9 12">A4</strain>
        <strain evidence="8 13">BC-1</strain>
        <strain evidence="7 11">NOV-27</strain>
        <strain evidence="6 14">NOV-5</strain>
        <strain evidence="5 15">NOV-71</strain>
        <strain evidence="3 10">NOV-9</strain>
        <strain evidence="4 16">ONT-3</strain>
    </source>
</reference>
<evidence type="ECO:0000313" key="4">
    <source>
        <dbReference type="EMBL" id="KAE9074668.1"/>
    </source>
</evidence>
<feature type="domain" description="Aminotransferase class V" evidence="2">
    <location>
        <begin position="85"/>
        <end position="459"/>
    </location>
</feature>